<dbReference type="AlphaFoldDB" id="A0A4S8LA01"/>
<evidence type="ECO:0000313" key="2">
    <source>
        <dbReference type="EMBL" id="THU85401.1"/>
    </source>
</evidence>
<feature type="region of interest" description="Disordered" evidence="1">
    <location>
        <begin position="1"/>
        <end position="20"/>
    </location>
</feature>
<proteinExistence type="predicted"/>
<keyword evidence="3" id="KW-1185">Reference proteome</keyword>
<sequence>MSSDLYGHQSSSMPSFGIPDNQSVLDTDMFASGQSWDDIANGFFGEGSSTGSAMMFDDYYFGSNDDRN</sequence>
<protein>
    <submittedName>
        <fullName evidence="2">Uncharacterized protein</fullName>
    </submittedName>
</protein>
<dbReference type="Proteomes" id="UP000297245">
    <property type="component" value="Unassembled WGS sequence"/>
</dbReference>
<dbReference type="EMBL" id="ML179548">
    <property type="protein sequence ID" value="THU85401.1"/>
    <property type="molecule type" value="Genomic_DNA"/>
</dbReference>
<organism evidence="2 3">
    <name type="scientific">Dendrothele bispora (strain CBS 962.96)</name>
    <dbReference type="NCBI Taxonomy" id="1314807"/>
    <lineage>
        <taxon>Eukaryota</taxon>
        <taxon>Fungi</taxon>
        <taxon>Dikarya</taxon>
        <taxon>Basidiomycota</taxon>
        <taxon>Agaricomycotina</taxon>
        <taxon>Agaricomycetes</taxon>
        <taxon>Agaricomycetidae</taxon>
        <taxon>Agaricales</taxon>
        <taxon>Agaricales incertae sedis</taxon>
        <taxon>Dendrothele</taxon>
    </lineage>
</organism>
<evidence type="ECO:0000313" key="3">
    <source>
        <dbReference type="Proteomes" id="UP000297245"/>
    </source>
</evidence>
<accession>A0A4S8LA01</accession>
<evidence type="ECO:0000256" key="1">
    <source>
        <dbReference type="SAM" id="MobiDB-lite"/>
    </source>
</evidence>
<reference evidence="2 3" key="1">
    <citation type="journal article" date="2019" name="Nat. Ecol. Evol.">
        <title>Megaphylogeny resolves global patterns of mushroom evolution.</title>
        <authorList>
            <person name="Varga T."/>
            <person name="Krizsan K."/>
            <person name="Foldi C."/>
            <person name="Dima B."/>
            <person name="Sanchez-Garcia M."/>
            <person name="Sanchez-Ramirez S."/>
            <person name="Szollosi G.J."/>
            <person name="Szarkandi J.G."/>
            <person name="Papp V."/>
            <person name="Albert L."/>
            <person name="Andreopoulos W."/>
            <person name="Angelini C."/>
            <person name="Antonin V."/>
            <person name="Barry K.W."/>
            <person name="Bougher N.L."/>
            <person name="Buchanan P."/>
            <person name="Buyck B."/>
            <person name="Bense V."/>
            <person name="Catcheside P."/>
            <person name="Chovatia M."/>
            <person name="Cooper J."/>
            <person name="Damon W."/>
            <person name="Desjardin D."/>
            <person name="Finy P."/>
            <person name="Geml J."/>
            <person name="Haridas S."/>
            <person name="Hughes K."/>
            <person name="Justo A."/>
            <person name="Karasinski D."/>
            <person name="Kautmanova I."/>
            <person name="Kiss B."/>
            <person name="Kocsube S."/>
            <person name="Kotiranta H."/>
            <person name="LaButti K.M."/>
            <person name="Lechner B.E."/>
            <person name="Liimatainen K."/>
            <person name="Lipzen A."/>
            <person name="Lukacs Z."/>
            <person name="Mihaltcheva S."/>
            <person name="Morgado L.N."/>
            <person name="Niskanen T."/>
            <person name="Noordeloos M.E."/>
            <person name="Ohm R.A."/>
            <person name="Ortiz-Santana B."/>
            <person name="Ovrebo C."/>
            <person name="Racz N."/>
            <person name="Riley R."/>
            <person name="Savchenko A."/>
            <person name="Shiryaev A."/>
            <person name="Soop K."/>
            <person name="Spirin V."/>
            <person name="Szebenyi C."/>
            <person name="Tomsovsky M."/>
            <person name="Tulloss R.E."/>
            <person name="Uehling J."/>
            <person name="Grigoriev I.V."/>
            <person name="Vagvolgyi C."/>
            <person name="Papp T."/>
            <person name="Martin F.M."/>
            <person name="Miettinen O."/>
            <person name="Hibbett D.S."/>
            <person name="Nagy L.G."/>
        </authorList>
    </citation>
    <scope>NUCLEOTIDE SEQUENCE [LARGE SCALE GENOMIC DNA]</scope>
    <source>
        <strain evidence="2 3">CBS 962.96</strain>
    </source>
</reference>
<name>A0A4S8LA01_DENBC</name>
<gene>
    <name evidence="2" type="ORF">K435DRAFT_869290</name>
</gene>